<gene>
    <name evidence="4" type="ORF">GCM10011584_16880</name>
</gene>
<evidence type="ECO:0000313" key="4">
    <source>
        <dbReference type="EMBL" id="GGO88860.1"/>
    </source>
</evidence>
<dbReference type="Pfam" id="PF08223">
    <property type="entry name" value="PaaX_C"/>
    <property type="match status" value="1"/>
</dbReference>
<keyword evidence="5" id="KW-1185">Reference proteome</keyword>
<dbReference type="PANTHER" id="PTHR30319:SF1">
    <property type="entry name" value="TRANSCRIPTIONAL REPRESSOR PAAX"/>
    <property type="match status" value="1"/>
</dbReference>
<evidence type="ECO:0000259" key="2">
    <source>
        <dbReference type="Pfam" id="PF08223"/>
    </source>
</evidence>
<evidence type="ECO:0000259" key="3">
    <source>
        <dbReference type="Pfam" id="PF20803"/>
    </source>
</evidence>
<dbReference type="Gene3D" id="1.20.58.1460">
    <property type="match status" value="1"/>
</dbReference>
<dbReference type="EMBL" id="BMNI01000003">
    <property type="protein sequence ID" value="GGO88860.1"/>
    <property type="molecule type" value="Genomic_DNA"/>
</dbReference>
<dbReference type="InterPro" id="IPR012906">
    <property type="entry name" value="PaaX-like_N"/>
</dbReference>
<feature type="domain" description="Transcriptional repressor PaaX-like C-terminal" evidence="2">
    <location>
        <begin position="201"/>
        <end position="240"/>
    </location>
</feature>
<dbReference type="Pfam" id="PF07848">
    <property type="entry name" value="PaaX"/>
    <property type="match status" value="1"/>
</dbReference>
<sequence length="248" mass="26475">MAPVTSAAKPLPARSVALSLLLGSHPGRMSPATLTSAGEHFGIPASTMRVALTRAVAAGDLEREGGDYTLGARLVARQRRQDEAVEDAASPWHGEWEMAVVVVTGRSGQERSALRDLLAAHRLAELREGVWTRPANLRRPAAYAGDPVLSTFTAVPAEDPAELAAGLWDLTAWAQDGDELVALLETTREPALRLAAAAQLVRHLAADPLLPHELLPPDWPGERLRAAYADYRGELRDIARSSGRGLAG</sequence>
<dbReference type="Gene3D" id="3.30.70.2650">
    <property type="match status" value="1"/>
</dbReference>
<dbReference type="Proteomes" id="UP000655410">
    <property type="component" value="Unassembled WGS sequence"/>
</dbReference>
<name>A0ABQ2NEB3_9ACTN</name>
<evidence type="ECO:0000259" key="1">
    <source>
        <dbReference type="Pfam" id="PF07848"/>
    </source>
</evidence>
<feature type="domain" description="Transcriptional repressor PaaX-like N-terminal" evidence="1">
    <location>
        <begin position="13"/>
        <end position="70"/>
    </location>
</feature>
<dbReference type="Gene3D" id="1.10.10.10">
    <property type="entry name" value="Winged helix-like DNA-binding domain superfamily/Winged helix DNA-binding domain"/>
    <property type="match status" value="1"/>
</dbReference>
<dbReference type="InterPro" id="IPR013225">
    <property type="entry name" value="PaaX_C"/>
</dbReference>
<organism evidence="4 5">
    <name type="scientific">Nocardioides phosphati</name>
    <dbReference type="NCBI Taxonomy" id="1867775"/>
    <lineage>
        <taxon>Bacteria</taxon>
        <taxon>Bacillati</taxon>
        <taxon>Actinomycetota</taxon>
        <taxon>Actinomycetes</taxon>
        <taxon>Propionibacteriales</taxon>
        <taxon>Nocardioidaceae</taxon>
        <taxon>Nocardioides</taxon>
    </lineage>
</organism>
<evidence type="ECO:0008006" key="6">
    <source>
        <dbReference type="Google" id="ProtNLM"/>
    </source>
</evidence>
<dbReference type="PANTHER" id="PTHR30319">
    <property type="entry name" value="PHENYLACETIC ACID REGULATOR-RELATED TRANSCRIPTIONAL REPRESSOR"/>
    <property type="match status" value="1"/>
</dbReference>
<dbReference type="InterPro" id="IPR048846">
    <property type="entry name" value="PaaX-like_central"/>
</dbReference>
<comment type="caution">
    <text evidence="4">The sequence shown here is derived from an EMBL/GenBank/DDBJ whole genome shotgun (WGS) entry which is preliminary data.</text>
</comment>
<dbReference type="Pfam" id="PF20803">
    <property type="entry name" value="PaaX_M"/>
    <property type="match status" value="1"/>
</dbReference>
<reference evidence="5" key="1">
    <citation type="journal article" date="2019" name="Int. J. Syst. Evol. Microbiol.">
        <title>The Global Catalogue of Microorganisms (GCM) 10K type strain sequencing project: providing services to taxonomists for standard genome sequencing and annotation.</title>
        <authorList>
            <consortium name="The Broad Institute Genomics Platform"/>
            <consortium name="The Broad Institute Genome Sequencing Center for Infectious Disease"/>
            <person name="Wu L."/>
            <person name="Ma J."/>
        </authorList>
    </citation>
    <scope>NUCLEOTIDE SEQUENCE [LARGE SCALE GENOMIC DNA]</scope>
    <source>
        <strain evidence="5">CGMCC 4.7371</strain>
    </source>
</reference>
<evidence type="ECO:0000313" key="5">
    <source>
        <dbReference type="Proteomes" id="UP000655410"/>
    </source>
</evidence>
<dbReference type="InterPro" id="IPR036388">
    <property type="entry name" value="WH-like_DNA-bd_sf"/>
</dbReference>
<protein>
    <recommendedName>
        <fullName evidence="6">PaaX domain-containing protein, C-domain protein</fullName>
    </recommendedName>
</protein>
<feature type="domain" description="Transcriptional repressor PaaX-like central Cas2-like" evidence="3">
    <location>
        <begin position="90"/>
        <end position="139"/>
    </location>
</feature>
<proteinExistence type="predicted"/>
<dbReference type="RefSeq" id="WP_188783563.1">
    <property type="nucleotide sequence ID" value="NZ_BMNI01000003.1"/>
</dbReference>
<accession>A0ABQ2NEB3</accession>